<keyword evidence="1" id="KW-1133">Transmembrane helix</keyword>
<keyword evidence="3" id="KW-0813">Transport</keyword>
<organism evidence="3 4">
    <name type="scientific">Phytoactinopolyspora halotolerans</name>
    <dbReference type="NCBI Taxonomy" id="1981512"/>
    <lineage>
        <taxon>Bacteria</taxon>
        <taxon>Bacillati</taxon>
        <taxon>Actinomycetota</taxon>
        <taxon>Actinomycetes</taxon>
        <taxon>Jiangellales</taxon>
        <taxon>Jiangellaceae</taxon>
        <taxon>Phytoactinopolyspora</taxon>
    </lineage>
</organism>
<evidence type="ECO:0000256" key="1">
    <source>
        <dbReference type="SAM" id="Phobius"/>
    </source>
</evidence>
<feature type="transmembrane region" description="Helical" evidence="1">
    <location>
        <begin position="135"/>
        <end position="156"/>
    </location>
</feature>
<dbReference type="RefSeq" id="WP_163740268.1">
    <property type="nucleotide sequence ID" value="NZ_JAAGOA010000012.1"/>
</dbReference>
<feature type="transmembrane region" description="Helical" evidence="1">
    <location>
        <begin position="6"/>
        <end position="28"/>
    </location>
</feature>
<protein>
    <submittedName>
        <fullName evidence="3">Two pore domain potassium channel family protein</fullName>
    </submittedName>
</protein>
<keyword evidence="4" id="KW-1185">Reference proteome</keyword>
<comment type="caution">
    <text evidence="3">The sequence shown here is derived from an EMBL/GenBank/DDBJ whole genome shotgun (WGS) entry which is preliminary data.</text>
</comment>
<proteinExistence type="predicted"/>
<evidence type="ECO:0000313" key="3">
    <source>
        <dbReference type="EMBL" id="NEE02062.1"/>
    </source>
</evidence>
<feature type="transmembrane region" description="Helical" evidence="1">
    <location>
        <begin position="67"/>
        <end position="92"/>
    </location>
</feature>
<gene>
    <name evidence="3" type="ORF">G1H10_17955</name>
</gene>
<accession>A0A6L9SBT3</accession>
<evidence type="ECO:0000313" key="4">
    <source>
        <dbReference type="Proteomes" id="UP000475214"/>
    </source>
</evidence>
<keyword evidence="3" id="KW-0406">Ion transport</keyword>
<dbReference type="GO" id="GO:0034220">
    <property type="term" value="P:monoatomic ion transmembrane transport"/>
    <property type="evidence" value="ECO:0007669"/>
    <property type="project" value="UniProtKB-KW"/>
</dbReference>
<sequence length="358" mass="39530">MEIWHVAIAAAGTALMIMVLIDVALTAIHPDLEGVLAKQTQRGVWAVAVRVPAGAMRRRVQALAGPAMIAATFIMWVFAFILGFALVVYPFIDDAYRAEPELSDLGFLQALYYSGVTVTVLGYGDITPVTWPLQLATFAASATGFVLLTGIVTYVIQVVTALNERVHLALRLDDDTGGSADGTELILNALTEEGIVDTRRRLEELGDMIRDIDDRLHRLPMVALCYRFADPRRDPEPAFEAAFEAAVAARLVSTGAPYGRLAPAARSLHRASHRLIMDVSGQHLNKSARDELEAGPDDDARAELEMIRDRIATRTRVAIHDDALSDDLADFVYRSRRFLHRLDMLTRWRGPASMRNRP</sequence>
<dbReference type="InterPro" id="IPR013099">
    <property type="entry name" value="K_chnl_dom"/>
</dbReference>
<keyword evidence="1" id="KW-0472">Membrane</keyword>
<keyword evidence="3" id="KW-0407">Ion channel</keyword>
<name>A0A6L9SBT3_9ACTN</name>
<dbReference type="Pfam" id="PF07885">
    <property type="entry name" value="Ion_trans_2"/>
    <property type="match status" value="1"/>
</dbReference>
<dbReference type="Gene3D" id="1.10.287.70">
    <property type="match status" value="1"/>
</dbReference>
<dbReference type="EMBL" id="JAAGOA010000012">
    <property type="protein sequence ID" value="NEE02062.1"/>
    <property type="molecule type" value="Genomic_DNA"/>
</dbReference>
<reference evidence="3 4" key="1">
    <citation type="submission" date="2020-02" db="EMBL/GenBank/DDBJ databases">
        <authorList>
            <person name="Li X.-J."/>
            <person name="Han X.-M."/>
        </authorList>
    </citation>
    <scope>NUCLEOTIDE SEQUENCE [LARGE SCALE GENOMIC DNA]</scope>
    <source>
        <strain evidence="3 4">CCTCC AB 2017055</strain>
    </source>
</reference>
<keyword evidence="1" id="KW-0812">Transmembrane</keyword>
<evidence type="ECO:0000259" key="2">
    <source>
        <dbReference type="Pfam" id="PF07885"/>
    </source>
</evidence>
<dbReference type="AlphaFoldDB" id="A0A6L9SBT3"/>
<dbReference type="SUPFAM" id="SSF81324">
    <property type="entry name" value="Voltage-gated potassium channels"/>
    <property type="match status" value="1"/>
</dbReference>
<dbReference type="Proteomes" id="UP000475214">
    <property type="component" value="Unassembled WGS sequence"/>
</dbReference>
<feature type="domain" description="Potassium channel" evidence="2">
    <location>
        <begin position="77"/>
        <end position="160"/>
    </location>
</feature>
<feature type="transmembrane region" description="Helical" evidence="1">
    <location>
        <begin position="104"/>
        <end position="123"/>
    </location>
</feature>